<dbReference type="PANTHER" id="PTHR32145">
    <property type="entry name" value="DIFLAVIN FLAVOPROTEIN A 2-RELATED"/>
    <property type="match status" value="1"/>
</dbReference>
<dbReference type="PROSITE" id="PS50902">
    <property type="entry name" value="FLAVODOXIN_LIKE"/>
    <property type="match status" value="1"/>
</dbReference>
<dbReference type="GO" id="GO:0010181">
    <property type="term" value="F:FMN binding"/>
    <property type="evidence" value="ECO:0007669"/>
    <property type="project" value="InterPro"/>
</dbReference>
<evidence type="ECO:0000256" key="2">
    <source>
        <dbReference type="ARBA" id="ARBA00022982"/>
    </source>
</evidence>
<organism evidence="4 5">
    <name type="scientific">Caproiciproducens galactitolivorans</name>
    <dbReference type="NCBI Taxonomy" id="642589"/>
    <lineage>
        <taxon>Bacteria</taxon>
        <taxon>Bacillati</taxon>
        <taxon>Bacillota</taxon>
        <taxon>Clostridia</taxon>
        <taxon>Eubacteriales</taxon>
        <taxon>Acutalibacteraceae</taxon>
        <taxon>Caproiciproducens</taxon>
    </lineage>
</organism>
<evidence type="ECO:0000313" key="4">
    <source>
        <dbReference type="EMBL" id="TGJ77267.1"/>
    </source>
</evidence>
<accession>A0A4Z0Y318</accession>
<sequence>MVHWPEVLVTYDKTNGVLFSADAFGAFGALGGQLFNDEMNFDRDWLDEARRYYTNIVGKYGPQVQALLKKAAGLDIKMICPLHGPVWRTDLGYFLDKYDKWSRYEPEEKGVLIVYGSMYGNTESAANALAAMLVEKGIKNVAVYDVSNTHVSYLISETFRYSHVVLASVTYNLGIYPPMHNYLMDMKALNMQNRTFAIIENGSWACKSGTLMRDFLENQLKKMTVLDEKVTLNSSLKEENISDLEALADSIVESVQAKQ</sequence>
<dbReference type="EMBL" id="SRMQ01000002">
    <property type="protein sequence ID" value="TGJ77267.1"/>
    <property type="molecule type" value="Genomic_DNA"/>
</dbReference>
<dbReference type="SUPFAM" id="SSF56281">
    <property type="entry name" value="Metallo-hydrolase/oxidoreductase"/>
    <property type="match status" value="1"/>
</dbReference>
<keyword evidence="2" id="KW-0249">Electron transport</keyword>
<keyword evidence="1" id="KW-0813">Transport</keyword>
<dbReference type="Pfam" id="PF00258">
    <property type="entry name" value="Flavodoxin_1"/>
    <property type="match status" value="1"/>
</dbReference>
<name>A0A4Z0Y318_9FIRM</name>
<dbReference type="InterPro" id="IPR036866">
    <property type="entry name" value="RibonucZ/Hydroxyglut_hydro"/>
</dbReference>
<reference evidence="4 5" key="1">
    <citation type="submission" date="2019-04" db="EMBL/GenBank/DDBJ databases">
        <authorList>
            <person name="Poehlein A."/>
            <person name="Bengelsdorf F.R."/>
            <person name="Duerre P."/>
            <person name="Daniel R."/>
        </authorList>
    </citation>
    <scope>NUCLEOTIDE SEQUENCE [LARGE SCALE GENOMIC DNA]</scope>
    <source>
        <strain evidence="4 5">BS-1</strain>
    </source>
</reference>
<dbReference type="Proteomes" id="UP000297714">
    <property type="component" value="Unassembled WGS sequence"/>
</dbReference>
<dbReference type="Gene3D" id="3.60.15.10">
    <property type="entry name" value="Ribonuclease Z/Hydroxyacylglutathione hydrolase-like"/>
    <property type="match status" value="1"/>
</dbReference>
<dbReference type="Gene3D" id="3.40.50.360">
    <property type="match status" value="1"/>
</dbReference>
<dbReference type="PANTHER" id="PTHR32145:SF20">
    <property type="entry name" value="FLAVOPROTEIN"/>
    <property type="match status" value="1"/>
</dbReference>
<evidence type="ECO:0000313" key="5">
    <source>
        <dbReference type="Proteomes" id="UP000297714"/>
    </source>
</evidence>
<dbReference type="InterPro" id="IPR051285">
    <property type="entry name" value="NADH_oxidoreductase_modular"/>
</dbReference>
<dbReference type="InterPro" id="IPR001226">
    <property type="entry name" value="Flavodoxin_CS"/>
</dbReference>
<dbReference type="GO" id="GO:0016651">
    <property type="term" value="F:oxidoreductase activity, acting on NAD(P)H"/>
    <property type="evidence" value="ECO:0007669"/>
    <property type="project" value="UniProtKB-ARBA"/>
</dbReference>
<dbReference type="AlphaFoldDB" id="A0A4Z0Y318"/>
<evidence type="ECO:0000259" key="3">
    <source>
        <dbReference type="PROSITE" id="PS50902"/>
    </source>
</evidence>
<dbReference type="InterPro" id="IPR008254">
    <property type="entry name" value="Flavodoxin/NO_synth"/>
</dbReference>
<feature type="domain" description="Flavodoxin-like" evidence="3">
    <location>
        <begin position="111"/>
        <end position="252"/>
    </location>
</feature>
<proteinExistence type="predicted"/>
<gene>
    <name evidence="4" type="primary">norV</name>
    <name evidence="4" type="ORF">CAGA_06360</name>
</gene>
<dbReference type="InterPro" id="IPR029039">
    <property type="entry name" value="Flavoprotein-like_sf"/>
</dbReference>
<dbReference type="PROSITE" id="PS00201">
    <property type="entry name" value="FLAVODOXIN"/>
    <property type="match status" value="1"/>
</dbReference>
<evidence type="ECO:0000256" key="1">
    <source>
        <dbReference type="ARBA" id="ARBA00022448"/>
    </source>
</evidence>
<dbReference type="SUPFAM" id="SSF52218">
    <property type="entry name" value="Flavoproteins"/>
    <property type="match status" value="1"/>
</dbReference>
<comment type="caution">
    <text evidence="4">The sequence shown here is derived from an EMBL/GenBank/DDBJ whole genome shotgun (WGS) entry which is preliminary data.</text>
</comment>
<protein>
    <submittedName>
        <fullName evidence="4">Anaerobic nitric oxide reductase flavorubredoxin</fullName>
    </submittedName>
</protein>
<keyword evidence="5" id="KW-1185">Reference proteome</keyword>
<dbReference type="GO" id="GO:0009055">
    <property type="term" value="F:electron transfer activity"/>
    <property type="evidence" value="ECO:0007669"/>
    <property type="project" value="InterPro"/>
</dbReference>